<keyword evidence="2" id="KW-0813">Transport</keyword>
<dbReference type="OrthoDB" id="2021138at2759"/>
<dbReference type="InterPro" id="IPR000595">
    <property type="entry name" value="cNMP-bd_dom"/>
</dbReference>
<evidence type="ECO:0000313" key="12">
    <source>
        <dbReference type="Proteomes" id="UP001152797"/>
    </source>
</evidence>
<dbReference type="AlphaFoldDB" id="A0A9P1M701"/>
<dbReference type="SUPFAM" id="SSF51206">
    <property type="entry name" value="cAMP-binding domain-like"/>
    <property type="match status" value="1"/>
</dbReference>
<dbReference type="GO" id="GO:0005886">
    <property type="term" value="C:plasma membrane"/>
    <property type="evidence" value="ECO:0007669"/>
    <property type="project" value="TreeGrafter"/>
</dbReference>
<dbReference type="InterPro" id="IPR018490">
    <property type="entry name" value="cNMP-bd_dom_sf"/>
</dbReference>
<name>A0A9P1M701_9DINO</name>
<dbReference type="InterPro" id="IPR014710">
    <property type="entry name" value="RmlC-like_jellyroll"/>
</dbReference>
<dbReference type="GO" id="GO:0005249">
    <property type="term" value="F:voltage-gated potassium channel activity"/>
    <property type="evidence" value="ECO:0007669"/>
    <property type="project" value="TreeGrafter"/>
</dbReference>
<keyword evidence="12" id="KW-1185">Reference proteome</keyword>
<keyword evidence="3 8" id="KW-0812">Transmembrane</keyword>
<evidence type="ECO:0000256" key="5">
    <source>
        <dbReference type="ARBA" id="ARBA00023065"/>
    </source>
</evidence>
<reference evidence="10" key="1">
    <citation type="submission" date="2022-10" db="EMBL/GenBank/DDBJ databases">
        <authorList>
            <person name="Chen Y."/>
            <person name="Dougan E. K."/>
            <person name="Chan C."/>
            <person name="Rhodes N."/>
            <person name="Thang M."/>
        </authorList>
    </citation>
    <scope>NUCLEOTIDE SEQUENCE</scope>
</reference>
<evidence type="ECO:0000256" key="3">
    <source>
        <dbReference type="ARBA" id="ARBA00022692"/>
    </source>
</evidence>
<keyword evidence="5" id="KW-0406">Ion transport</keyword>
<feature type="region of interest" description="Disordered" evidence="7">
    <location>
        <begin position="112"/>
        <end position="134"/>
    </location>
</feature>
<dbReference type="SUPFAM" id="SSF81324">
    <property type="entry name" value="Voltage-gated potassium channels"/>
    <property type="match status" value="1"/>
</dbReference>
<evidence type="ECO:0000256" key="7">
    <source>
        <dbReference type="SAM" id="MobiDB-lite"/>
    </source>
</evidence>
<evidence type="ECO:0000313" key="10">
    <source>
        <dbReference type="EMBL" id="CAI4020875.1"/>
    </source>
</evidence>
<dbReference type="Pfam" id="PF00520">
    <property type="entry name" value="Ion_trans"/>
    <property type="match status" value="1"/>
</dbReference>
<sequence>MAHLANSNQDLYNLSLLAKSLESMLLLWEQHLNAIPEGDESASRLRSTANAAGKDARSSVASILEVSQMLQTWQQEGSTSLEGRQRFAASDSLSPGARSTVSIATFHDDDASRKGKSSMIDSQPTVEFDEEDDVEELADTKPPSWLARYIIFPGWTSKLVWDLVVMMIVLMDAFVLPFQLSFKRDYGEDTFDDVWFWVTTLCFTADILVTFDTGLTVAGDDQEVITDHGVIARAYMRGWFSLDFLSTMPWSRIVDAFVGSDGAGPLLHVAKLAKMLKFLRIIRLMKMLRAKKIKDIWERLEIRIGSVTVIQAMYLVRVLLVIVAICHWNACIFWMIGRPDSIITDFLPDATRLSSERLPHWTTISRSYGIGQEEWSFAEKPMVEAYIFCFYWTLGVMRTMPAEVTPVNLAERTFVLCFMFFALSAFAVSVASLTQTYFKISERNRGFKDEMFALRMHMHHLKLDDASQRKIKDYITHLFTGRRIMAKELNFLKQLPDSLKKEVNLAEVWLHVQKLSVLSEISKEDTRQICEEAETMDLLAETTLCNAGVEARCAYIVISGHVNARDIHKKPRELVGHPLIIDEACLEKEEQVLSHLTVITASTCRVIRVGKLKFAQVVGMNLSKKRQDVLALSERPNQIDTWTQSWVSRGGTVTTFLSAADPIGVPNQLWTIEKYGD</sequence>
<feature type="transmembrane region" description="Helical" evidence="8">
    <location>
        <begin position="194"/>
        <end position="211"/>
    </location>
</feature>
<evidence type="ECO:0000313" key="11">
    <source>
        <dbReference type="EMBL" id="CAL4808187.1"/>
    </source>
</evidence>
<keyword evidence="4 8" id="KW-1133">Transmembrane helix</keyword>
<feature type="domain" description="Cyclic nucleotide-binding" evidence="9">
    <location>
        <begin position="517"/>
        <end position="635"/>
    </location>
</feature>
<evidence type="ECO:0000256" key="6">
    <source>
        <dbReference type="ARBA" id="ARBA00023136"/>
    </source>
</evidence>
<feature type="transmembrane region" description="Helical" evidence="8">
    <location>
        <begin position="314"/>
        <end position="336"/>
    </location>
</feature>
<dbReference type="Gene3D" id="1.10.287.70">
    <property type="match status" value="1"/>
</dbReference>
<dbReference type="EMBL" id="CAMXCT010006838">
    <property type="protein sequence ID" value="CAI4020875.1"/>
    <property type="molecule type" value="Genomic_DNA"/>
</dbReference>
<dbReference type="EMBL" id="CAMXCT030006838">
    <property type="protein sequence ID" value="CAL4808187.1"/>
    <property type="molecule type" value="Genomic_DNA"/>
</dbReference>
<dbReference type="GO" id="GO:0042391">
    <property type="term" value="P:regulation of membrane potential"/>
    <property type="evidence" value="ECO:0007669"/>
    <property type="project" value="TreeGrafter"/>
</dbReference>
<accession>A0A9P1M701</accession>
<evidence type="ECO:0000256" key="2">
    <source>
        <dbReference type="ARBA" id="ARBA00022448"/>
    </source>
</evidence>
<feature type="transmembrane region" description="Helical" evidence="8">
    <location>
        <begin position="413"/>
        <end position="438"/>
    </location>
</feature>
<dbReference type="Proteomes" id="UP001152797">
    <property type="component" value="Unassembled WGS sequence"/>
</dbReference>
<reference evidence="11 12" key="2">
    <citation type="submission" date="2024-05" db="EMBL/GenBank/DDBJ databases">
        <authorList>
            <person name="Chen Y."/>
            <person name="Shah S."/>
            <person name="Dougan E. K."/>
            <person name="Thang M."/>
            <person name="Chan C."/>
        </authorList>
    </citation>
    <scope>NUCLEOTIDE SEQUENCE [LARGE SCALE GENOMIC DNA]</scope>
</reference>
<protein>
    <submittedName>
        <fullName evidence="11">Potassium voltage-gated channel protein eag (Ether-a-go-go protein)</fullName>
    </submittedName>
</protein>
<dbReference type="Gene3D" id="1.10.287.630">
    <property type="entry name" value="Helix hairpin bin"/>
    <property type="match status" value="1"/>
</dbReference>
<keyword evidence="6 8" id="KW-0472">Membrane</keyword>
<proteinExistence type="predicted"/>
<dbReference type="Gene3D" id="2.60.120.10">
    <property type="entry name" value="Jelly Rolls"/>
    <property type="match status" value="1"/>
</dbReference>
<dbReference type="EMBL" id="CAMXCT020006838">
    <property type="protein sequence ID" value="CAL1174250.1"/>
    <property type="molecule type" value="Genomic_DNA"/>
</dbReference>
<evidence type="ECO:0000259" key="9">
    <source>
        <dbReference type="PROSITE" id="PS50042"/>
    </source>
</evidence>
<gene>
    <name evidence="10" type="ORF">C1SCF055_LOCUS45255</name>
</gene>
<organism evidence="10">
    <name type="scientific">Cladocopium goreaui</name>
    <dbReference type="NCBI Taxonomy" id="2562237"/>
    <lineage>
        <taxon>Eukaryota</taxon>
        <taxon>Sar</taxon>
        <taxon>Alveolata</taxon>
        <taxon>Dinophyceae</taxon>
        <taxon>Suessiales</taxon>
        <taxon>Symbiodiniaceae</taxon>
        <taxon>Cladocopium</taxon>
    </lineage>
</organism>
<evidence type="ECO:0000256" key="8">
    <source>
        <dbReference type="SAM" id="Phobius"/>
    </source>
</evidence>
<evidence type="ECO:0000256" key="1">
    <source>
        <dbReference type="ARBA" id="ARBA00004141"/>
    </source>
</evidence>
<evidence type="ECO:0000256" key="4">
    <source>
        <dbReference type="ARBA" id="ARBA00022989"/>
    </source>
</evidence>
<dbReference type="PANTHER" id="PTHR10217">
    <property type="entry name" value="VOLTAGE AND LIGAND GATED POTASSIUM CHANNEL"/>
    <property type="match status" value="1"/>
</dbReference>
<feature type="transmembrane region" description="Helical" evidence="8">
    <location>
        <begin position="159"/>
        <end position="182"/>
    </location>
</feature>
<dbReference type="InterPro" id="IPR005821">
    <property type="entry name" value="Ion_trans_dom"/>
</dbReference>
<comment type="subcellular location">
    <subcellularLocation>
        <location evidence="1">Membrane</location>
        <topology evidence="1">Multi-pass membrane protein</topology>
    </subcellularLocation>
</comment>
<dbReference type="PANTHER" id="PTHR10217:SF435">
    <property type="entry name" value="POTASSIUM VOLTAGE-GATED CHANNEL PROTEIN EAG"/>
    <property type="match status" value="1"/>
</dbReference>
<dbReference type="InterPro" id="IPR050818">
    <property type="entry name" value="KCNH_animal-type"/>
</dbReference>
<comment type="caution">
    <text evidence="10">The sequence shown here is derived from an EMBL/GenBank/DDBJ whole genome shotgun (WGS) entry which is preliminary data.</text>
</comment>
<dbReference type="PROSITE" id="PS50042">
    <property type="entry name" value="CNMP_BINDING_3"/>
    <property type="match status" value="1"/>
</dbReference>